<dbReference type="Gene3D" id="3.30.70.1430">
    <property type="entry name" value="Multidrug efflux transporter AcrB pore domain"/>
    <property type="match status" value="1"/>
</dbReference>
<reference evidence="3" key="1">
    <citation type="submission" date="2020-10" db="EMBL/GenBank/DDBJ databases">
        <authorList>
            <person name="Gilroy R."/>
        </authorList>
    </citation>
    <scope>NUCLEOTIDE SEQUENCE</scope>
    <source>
        <strain evidence="3">2478</strain>
    </source>
</reference>
<feature type="transmembrane region" description="Helical" evidence="2">
    <location>
        <begin position="918"/>
        <end position="937"/>
    </location>
</feature>
<dbReference type="Proteomes" id="UP000823771">
    <property type="component" value="Unassembled WGS sequence"/>
</dbReference>
<dbReference type="AlphaFoldDB" id="A0A9D9NML5"/>
<keyword evidence="2" id="KW-1133">Transmembrane helix</keyword>
<keyword evidence="2" id="KW-0812">Transmembrane</keyword>
<gene>
    <name evidence="3" type="ORF">IAB80_07030</name>
</gene>
<dbReference type="Pfam" id="PF00873">
    <property type="entry name" value="ACR_tran"/>
    <property type="match status" value="2"/>
</dbReference>
<feature type="transmembrane region" description="Helical" evidence="2">
    <location>
        <begin position="541"/>
        <end position="560"/>
    </location>
</feature>
<feature type="transmembrane region" description="Helical" evidence="2">
    <location>
        <begin position="1063"/>
        <end position="1092"/>
    </location>
</feature>
<dbReference type="GO" id="GO:0005886">
    <property type="term" value="C:plasma membrane"/>
    <property type="evidence" value="ECO:0007669"/>
    <property type="project" value="TreeGrafter"/>
</dbReference>
<feature type="transmembrane region" description="Helical" evidence="2">
    <location>
        <begin position="363"/>
        <end position="381"/>
    </location>
</feature>
<dbReference type="InterPro" id="IPR001036">
    <property type="entry name" value="Acrflvin-R"/>
</dbReference>
<evidence type="ECO:0000256" key="1">
    <source>
        <dbReference type="SAM" id="MobiDB-lite"/>
    </source>
</evidence>
<dbReference type="EMBL" id="JADILZ010000062">
    <property type="protein sequence ID" value="MBO8478623.1"/>
    <property type="molecule type" value="Genomic_DNA"/>
</dbReference>
<feature type="transmembrane region" description="Helical" evidence="2">
    <location>
        <begin position="448"/>
        <end position="469"/>
    </location>
</feature>
<feature type="transmembrane region" description="Helical" evidence="2">
    <location>
        <begin position="1038"/>
        <end position="1057"/>
    </location>
</feature>
<protein>
    <submittedName>
        <fullName evidence="3">Efflux RND transporter permease subunit</fullName>
    </submittedName>
</protein>
<feature type="region of interest" description="Disordered" evidence="1">
    <location>
        <begin position="1"/>
        <end position="34"/>
    </location>
</feature>
<comment type="caution">
    <text evidence="3">The sequence shown here is derived from an EMBL/GenBank/DDBJ whole genome shotgun (WGS) entry which is preliminary data.</text>
</comment>
<dbReference type="InterPro" id="IPR027463">
    <property type="entry name" value="AcrB_DN_DC_subdom"/>
</dbReference>
<name>A0A9D9NML5_9BACT</name>
<dbReference type="Gene3D" id="1.20.1640.10">
    <property type="entry name" value="Multidrug efflux transporter AcrB transmembrane domain"/>
    <property type="match status" value="3"/>
</dbReference>
<evidence type="ECO:0000256" key="2">
    <source>
        <dbReference type="SAM" id="Phobius"/>
    </source>
</evidence>
<proteinExistence type="predicted"/>
<feature type="transmembrane region" description="Helical" evidence="2">
    <location>
        <begin position="388"/>
        <end position="409"/>
    </location>
</feature>
<feature type="transmembrane region" description="Helical" evidence="2">
    <location>
        <begin position="944"/>
        <end position="964"/>
    </location>
</feature>
<dbReference type="PRINTS" id="PR00702">
    <property type="entry name" value="ACRIFLAVINRP"/>
</dbReference>
<dbReference type="PANTHER" id="PTHR32063">
    <property type="match status" value="1"/>
</dbReference>
<organism evidence="3 4">
    <name type="scientific">Candidatus Cryptobacteroides excrementipullorum</name>
    <dbReference type="NCBI Taxonomy" id="2840761"/>
    <lineage>
        <taxon>Bacteria</taxon>
        <taxon>Pseudomonadati</taxon>
        <taxon>Bacteroidota</taxon>
        <taxon>Bacteroidia</taxon>
        <taxon>Bacteroidales</taxon>
        <taxon>Candidatus Cryptobacteroides</taxon>
    </lineage>
</organism>
<dbReference type="GO" id="GO:0042910">
    <property type="term" value="F:xenobiotic transmembrane transporter activity"/>
    <property type="evidence" value="ECO:0007669"/>
    <property type="project" value="TreeGrafter"/>
</dbReference>
<dbReference type="SUPFAM" id="SSF82714">
    <property type="entry name" value="Multidrug efflux transporter AcrB TolC docking domain, DN and DC subdomains"/>
    <property type="match status" value="1"/>
</dbReference>
<feature type="transmembrane region" description="Helical" evidence="2">
    <location>
        <begin position="42"/>
        <end position="63"/>
    </location>
</feature>
<dbReference type="SUPFAM" id="SSF82866">
    <property type="entry name" value="Multidrug efflux transporter AcrB transmembrane domain"/>
    <property type="match status" value="2"/>
</dbReference>
<dbReference type="SUPFAM" id="SSF82693">
    <property type="entry name" value="Multidrug efflux transporter AcrB pore domain, PN1, PN2, PC1 and PC2 subdomains"/>
    <property type="match status" value="2"/>
</dbReference>
<dbReference type="Gene3D" id="3.30.2090.10">
    <property type="entry name" value="Multidrug efflux transporter AcrB TolC docking domain, DN and DC subdomains"/>
    <property type="match status" value="1"/>
</dbReference>
<feature type="compositionally biased region" description="Basic residues" evidence="1">
    <location>
        <begin position="1"/>
        <end position="12"/>
    </location>
</feature>
<keyword evidence="2" id="KW-0472">Membrane</keyword>
<dbReference type="Gene3D" id="3.30.70.1320">
    <property type="entry name" value="Multidrug efflux transporter AcrB pore domain like"/>
    <property type="match status" value="1"/>
</dbReference>
<feature type="transmembrane region" description="Helical" evidence="2">
    <location>
        <begin position="970"/>
        <end position="992"/>
    </location>
</feature>
<evidence type="ECO:0000313" key="4">
    <source>
        <dbReference type="Proteomes" id="UP000823771"/>
    </source>
</evidence>
<evidence type="ECO:0000313" key="3">
    <source>
        <dbReference type="EMBL" id="MBO8478623.1"/>
    </source>
</evidence>
<feature type="transmembrane region" description="Helical" evidence="2">
    <location>
        <begin position="415"/>
        <end position="436"/>
    </location>
</feature>
<sequence length="1108" mass="123614">MRYTGNRRKRNPFGKGMVDTSVIGGGTAPGGMQGRRRRGIPAFSVLLIMAVAAIVGIASVPMLNVQYAPTVTGRSIGVSFSWNGASERIMEAEVTSKIEGVLSGMKNCTSISSVSNKGSGQVTLEFRKGTDMAAARFEVASRIRNMYASLPEEVSYPDISLDTRGTGGSTAISYVLKSSLPSMEIEKFVSERLLTPLSSIDGVDKVAFWGATPFELEVEFDSRLASAAGVTALEIADAFNSYFNTEMLGMVRSGDGLINLKLRNMTSSDLGSIPVKSSGGHVIWLRDLAQWRYKESQPTSYFRLNGLNTLTLSVSAAPSTNLLTVVGAVKDRMAELQENFPQEITASVSYDSSEYISGELDKLYFRTLLCILILLVFVYLVNRSWRYLLIISTTLAVNILVAIVIYNLAGLSIHIYTLAGITVSLGIIIDTSIVMVDHYSYYRNRSVFPALLGATATTIGALCVVMLLPEEDKKNLADFSLVIMINLSVALVTSYLFIPSLLDRFPIKRSSYSLSVRRRRRVVKWNRLYSGYIDWGQRHRWVFVAVLVAGFGIPLCVLPAKVAEDKPQEQWNFWERTYNSIMGWRPYADNKNTVDKVVGTSFAMFHKAMNKGNFYREPGRDVLYVNAGMPEGCTVGQLNDVVTSMENYLSQFDQIESFTTNIYSYDNAMIEVRFKPEFEKTSFPAELKAQVMAMASNFGGATWRVWGINDSYFNNNVTTSYKSNRITLTGYNYDDLIGYAEVLVDKLSGNRRVSEPEIMSGGWSGFAGNEFNIGYDFEKMAAVGLSPYRYYSVLYSMLYDQGMRDIMINGEMTSTVLRSSQAESFDLWNVQNSQVSVDSLKVKLSEIGSIEKKRTGLSIYRHNQSYEVTVGYDFIGSYELSKSLTETTVKYMNEEVLPVGYKAEVPGYWWGTGKQIQYAWLLLLIIAIIYVMCAMTFESLRLPFAVILMIPVSFIGVFLVFGAFDFPFDQGGFAAFVMLSGIVVNAGIYLINQFQDIRSSARRRRMRSLGYDASCKDVQDSSGRFAVRQYVKAYNHKINPTMLTIISTILGLIPFLFDGPEEVFWFAFATGTIGGMAFSVLALILYLPVFCFRVKRPGRKSKTHPERA</sequence>
<feature type="compositionally biased region" description="Gly residues" evidence="1">
    <location>
        <begin position="23"/>
        <end position="33"/>
    </location>
</feature>
<dbReference type="PANTHER" id="PTHR32063:SF0">
    <property type="entry name" value="SWARMING MOTILITY PROTEIN SWRC"/>
    <property type="match status" value="1"/>
</dbReference>
<accession>A0A9D9NML5</accession>
<feature type="transmembrane region" description="Helical" evidence="2">
    <location>
        <begin position="481"/>
        <end position="502"/>
    </location>
</feature>
<reference evidence="3" key="2">
    <citation type="journal article" date="2021" name="PeerJ">
        <title>Extensive microbial diversity within the chicken gut microbiome revealed by metagenomics and culture.</title>
        <authorList>
            <person name="Gilroy R."/>
            <person name="Ravi A."/>
            <person name="Getino M."/>
            <person name="Pursley I."/>
            <person name="Horton D.L."/>
            <person name="Alikhan N.F."/>
            <person name="Baker D."/>
            <person name="Gharbi K."/>
            <person name="Hall N."/>
            <person name="Watson M."/>
            <person name="Adriaenssens E.M."/>
            <person name="Foster-Nyarko E."/>
            <person name="Jarju S."/>
            <person name="Secka A."/>
            <person name="Antonio M."/>
            <person name="Oren A."/>
            <person name="Chaudhuri R.R."/>
            <person name="La Ragione R."/>
            <person name="Hildebrand F."/>
            <person name="Pallen M.J."/>
        </authorList>
    </citation>
    <scope>NUCLEOTIDE SEQUENCE</scope>
    <source>
        <strain evidence="3">2478</strain>
    </source>
</reference>